<comment type="catalytic activity">
    <reaction evidence="4">
        <text>S-methyl-5'-thioinosine + phosphate = 5-(methylsulfanyl)-alpha-D-ribose 1-phosphate + hypoxanthine</text>
        <dbReference type="Rhea" id="RHEA:30643"/>
        <dbReference type="ChEBI" id="CHEBI:17368"/>
        <dbReference type="ChEBI" id="CHEBI:43474"/>
        <dbReference type="ChEBI" id="CHEBI:48595"/>
        <dbReference type="ChEBI" id="CHEBI:58533"/>
        <dbReference type="EC" id="2.4.2.44"/>
    </reaction>
</comment>
<comment type="similarity">
    <text evidence="4">Belongs to the PNP/MTAP phosphorylase family. MTAP subfamily.</text>
</comment>
<dbReference type="InterPro" id="IPR000845">
    <property type="entry name" value="Nucleoside_phosphorylase_d"/>
</dbReference>
<evidence type="ECO:0000256" key="2">
    <source>
        <dbReference type="ARBA" id="ARBA00022679"/>
    </source>
</evidence>
<dbReference type="Proteomes" id="UP000036403">
    <property type="component" value="Unassembled WGS sequence"/>
</dbReference>
<keyword evidence="1 4" id="KW-0328">Glycosyltransferase</keyword>
<dbReference type="EMBL" id="LBMM01013153">
    <property type="protein sequence ID" value="KMQ85785.1"/>
    <property type="molecule type" value="Genomic_DNA"/>
</dbReference>
<dbReference type="SUPFAM" id="SSF53167">
    <property type="entry name" value="Purine and uridine phosphorylases"/>
    <property type="match status" value="1"/>
</dbReference>
<keyword evidence="3 4" id="KW-0660">Purine salvage</keyword>
<dbReference type="NCBIfam" id="TIGR01694">
    <property type="entry name" value="MTAP"/>
    <property type="match status" value="1"/>
</dbReference>
<comment type="subunit">
    <text evidence="4">Homotrimer.</text>
</comment>
<feature type="binding site" evidence="4">
    <location>
        <position position="190"/>
    </location>
    <ligand>
        <name>phosphate</name>
        <dbReference type="ChEBI" id="CHEBI:43474"/>
    </ligand>
</feature>
<dbReference type="CDD" id="cd09010">
    <property type="entry name" value="MTAP_SsMTAPII_like_MTIP"/>
    <property type="match status" value="1"/>
</dbReference>
<keyword evidence="7" id="KW-1185">Reference proteome</keyword>
<dbReference type="NCBIfam" id="NF006599">
    <property type="entry name" value="PRK09136.1"/>
    <property type="match status" value="1"/>
</dbReference>
<evidence type="ECO:0000256" key="1">
    <source>
        <dbReference type="ARBA" id="ARBA00022676"/>
    </source>
</evidence>
<dbReference type="GO" id="GO:0006166">
    <property type="term" value="P:purine ribonucleoside salvage"/>
    <property type="evidence" value="ECO:0007669"/>
    <property type="project" value="UniProtKB-UniRule"/>
</dbReference>
<evidence type="ECO:0000256" key="4">
    <source>
        <dbReference type="HAMAP-Rule" id="MF_03155"/>
    </source>
</evidence>
<feature type="binding site" evidence="4">
    <location>
        <position position="189"/>
    </location>
    <ligand>
        <name>substrate</name>
    </ligand>
</feature>
<name>A0A0J7MZ99_LASNI</name>
<comment type="miscellaneous">
    <text evidence="4">Although this enzyme belongs to the family of MTA phosphorylases based on sequence homology, it has been shown that conserved amino acid substitutions in the substrate binding pocket convert the substrate specificity of this enzyme from 6-aminopurines to 6-oxopurines.</text>
</comment>
<protein>
    <recommendedName>
        <fullName evidence="4">Probable S-methyl-5'-thioinosine phosphorylase</fullName>
        <ecNumber evidence="4">2.4.2.44</ecNumber>
    </recommendedName>
    <alternativeName>
        <fullName evidence="4">5'-methylthioinosine phosphorylase</fullName>
        <shortName evidence="4">MTI phosphorylase</shortName>
        <shortName evidence="4">MTIP</shortName>
    </alternativeName>
</protein>
<dbReference type="HAMAP" id="MF_01963">
    <property type="entry name" value="MTAP"/>
    <property type="match status" value="1"/>
</dbReference>
<dbReference type="AlphaFoldDB" id="A0A0J7MZ99"/>
<comment type="caution">
    <text evidence="6">The sequence shown here is derived from an EMBL/GenBank/DDBJ whole genome shotgun (WGS) entry which is preliminary data.</text>
</comment>
<comment type="pathway">
    <text evidence="4">Purine metabolism; purine nucleoside salvage.</text>
</comment>
<organism evidence="6 7">
    <name type="scientific">Lasius niger</name>
    <name type="common">Black garden ant</name>
    <dbReference type="NCBI Taxonomy" id="67767"/>
    <lineage>
        <taxon>Eukaryota</taxon>
        <taxon>Metazoa</taxon>
        <taxon>Ecdysozoa</taxon>
        <taxon>Arthropoda</taxon>
        <taxon>Hexapoda</taxon>
        <taxon>Insecta</taxon>
        <taxon>Pterygota</taxon>
        <taxon>Neoptera</taxon>
        <taxon>Endopterygota</taxon>
        <taxon>Hymenoptera</taxon>
        <taxon>Apocrita</taxon>
        <taxon>Aculeata</taxon>
        <taxon>Formicoidea</taxon>
        <taxon>Formicidae</taxon>
        <taxon>Formicinae</taxon>
        <taxon>Lasius</taxon>
        <taxon>Lasius</taxon>
    </lineage>
</organism>
<dbReference type="OrthoDB" id="431409at2759"/>
<dbReference type="GO" id="GO:0017061">
    <property type="term" value="F:S-methyl-5-thioadenosine phosphorylase activity"/>
    <property type="evidence" value="ECO:0007669"/>
    <property type="project" value="InterPro"/>
</dbReference>
<dbReference type="GO" id="GO:0005829">
    <property type="term" value="C:cytosol"/>
    <property type="evidence" value="ECO:0007669"/>
    <property type="project" value="TreeGrafter"/>
</dbReference>
<sequence length="253" mass="27102">MTSASLDLAVIGGSGLYQFPGLENTCRHVLDTPYGAPSGAIVCGDFAGKRVAFLARHGENHSLPPHRVNYRANIWVLHQLGAQQVVGVNAVGGIRAELGPRSLVLPDQLIDYTYDRLTSFCDMEGVEVEHIDFSEPYSASLRQALLAAAQRIELPLIDGGCYGVTQGPRLETRAEIARMQREGCDLVGMTGMPEAALARELKLDYACLALVANYAAGCGDEAVISIEEIFEHLKAATAEVPRLLGALLAPWGG</sequence>
<dbReference type="Pfam" id="PF01048">
    <property type="entry name" value="PNP_UDP_1"/>
    <property type="match status" value="1"/>
</dbReference>
<reference evidence="6 7" key="1">
    <citation type="submission" date="2015-04" db="EMBL/GenBank/DDBJ databases">
        <title>Lasius niger genome sequencing.</title>
        <authorList>
            <person name="Konorov E.A."/>
            <person name="Nikitin M.A."/>
            <person name="Kirill M.V."/>
            <person name="Chang P."/>
        </authorList>
    </citation>
    <scope>NUCLEOTIDE SEQUENCE [LARGE SCALE GENOMIC DNA]</scope>
    <source>
        <tissue evidence="6">Whole</tissue>
    </source>
</reference>
<feature type="domain" description="Nucleoside phosphorylase" evidence="5">
    <location>
        <begin position="8"/>
        <end position="247"/>
    </location>
</feature>
<comment type="subcellular location">
    <subcellularLocation>
        <location evidence="4">Cytoplasm</location>
    </subcellularLocation>
    <subcellularLocation>
        <location evidence="4">Nucleus</location>
    </subcellularLocation>
</comment>
<dbReference type="GO" id="GO:0019509">
    <property type="term" value="P:L-methionine salvage from methylthioadenosine"/>
    <property type="evidence" value="ECO:0007669"/>
    <property type="project" value="TreeGrafter"/>
</dbReference>
<feature type="binding site" evidence="4">
    <location>
        <position position="14"/>
    </location>
    <ligand>
        <name>phosphate</name>
        <dbReference type="ChEBI" id="CHEBI:43474"/>
    </ligand>
</feature>
<keyword evidence="2 4" id="KW-0808">Transferase</keyword>
<evidence type="ECO:0000256" key="3">
    <source>
        <dbReference type="ARBA" id="ARBA00022726"/>
    </source>
</evidence>
<dbReference type="PROSITE" id="PS01240">
    <property type="entry name" value="PNP_MTAP_2"/>
    <property type="match status" value="1"/>
</dbReference>
<evidence type="ECO:0000313" key="7">
    <source>
        <dbReference type="Proteomes" id="UP000036403"/>
    </source>
</evidence>
<dbReference type="InterPro" id="IPR010044">
    <property type="entry name" value="MTAP"/>
</dbReference>
<dbReference type="UniPathway" id="UPA00606"/>
<dbReference type="PaxDb" id="67767-A0A0J7MZ99"/>
<dbReference type="STRING" id="67767.A0A0J7MZ99"/>
<proteinExistence type="inferred from homology"/>
<dbReference type="Gene3D" id="3.40.50.1580">
    <property type="entry name" value="Nucleoside phosphorylase domain"/>
    <property type="match status" value="1"/>
</dbReference>
<feature type="site" description="Important for substrate specificity" evidence="4">
    <location>
        <position position="226"/>
    </location>
</feature>
<feature type="site" description="Important for substrate specificity" evidence="4">
    <location>
        <position position="171"/>
    </location>
</feature>
<feature type="binding site" evidence="4">
    <location>
        <begin position="56"/>
        <end position="57"/>
    </location>
    <ligand>
        <name>phosphate</name>
        <dbReference type="ChEBI" id="CHEBI:43474"/>
    </ligand>
</feature>
<keyword evidence="4" id="KW-0963">Cytoplasm</keyword>
<dbReference type="InterPro" id="IPR035994">
    <property type="entry name" value="Nucleoside_phosphorylase_sf"/>
</dbReference>
<keyword evidence="4" id="KW-0539">Nucleus</keyword>
<comment type="function">
    <text evidence="4">Catalyzes the reversible phosphorylation of S-methyl-5'-thioinosine (MTI) to hypoxanthine and 5-methylthioribose-1-phosphate. Involved in the breakdown of S-methyl-5'-thioadenosine (MTA), a major by-product of polyamine biosynthesis. Catabolism of (MTA) occurs via deamination to MTI and phosphorolysis to hypoxanthine.</text>
</comment>
<comment type="caution">
    <text evidence="4">Lacks conserved residue(s) required for the propagation of feature annotation.</text>
</comment>
<evidence type="ECO:0000259" key="5">
    <source>
        <dbReference type="Pfam" id="PF01048"/>
    </source>
</evidence>
<dbReference type="PANTHER" id="PTHR42679:SF2">
    <property type="entry name" value="S-METHYL-5'-THIOADENOSINE PHOSPHORYLASE"/>
    <property type="match status" value="1"/>
</dbReference>
<dbReference type="GO" id="GO:0005634">
    <property type="term" value="C:nucleus"/>
    <property type="evidence" value="ECO:0007669"/>
    <property type="project" value="UniProtKB-SubCell"/>
</dbReference>
<accession>A0A0J7MZ99</accession>
<feature type="binding site" evidence="4">
    <location>
        <begin position="213"/>
        <end position="215"/>
    </location>
    <ligand>
        <name>substrate</name>
    </ligand>
</feature>
<evidence type="ECO:0000313" key="6">
    <source>
        <dbReference type="EMBL" id="KMQ85785.1"/>
    </source>
</evidence>
<gene>
    <name evidence="6" type="ORF">RF55_15449</name>
</gene>
<dbReference type="InterPro" id="IPR018099">
    <property type="entry name" value="Purine_phosphorylase-2_CS"/>
</dbReference>
<dbReference type="EC" id="2.4.2.44" evidence="4"/>
<dbReference type="PANTHER" id="PTHR42679">
    <property type="entry name" value="S-METHYL-5'-THIOADENOSINE PHOSPHORYLASE"/>
    <property type="match status" value="1"/>
</dbReference>